<reference evidence="3" key="1">
    <citation type="submission" date="2016-10" db="EMBL/GenBank/DDBJ databases">
        <authorList>
            <person name="Varghese N."/>
            <person name="Submissions S."/>
        </authorList>
    </citation>
    <scope>NUCLEOTIDE SEQUENCE [LARGE SCALE GENOMIC DNA]</scope>
    <source>
        <strain evidence="3">DSM 19181</strain>
    </source>
</reference>
<sequence>MKTKWALNELKRYQYQPLKLDGTVDFSESLKNRDNEILYAEPIQIRGTLENEKNEVYYVDLVLDTVLTMPSSRSLEPVKVQLTIPFSEIYLPALSSVSLESFTEDELVEELSEDILDLQKPIEDTILTNKPTQVFTEDERQSGMMPSGKDWHVIDEEDHNDHPGLADDGEGDPRFAALKDLFKEDNE</sequence>
<evidence type="ECO:0000313" key="2">
    <source>
        <dbReference type="EMBL" id="SDJ73325.1"/>
    </source>
</evidence>
<name>A0A1G8W6G0_9LACT</name>
<keyword evidence="3" id="KW-1185">Reference proteome</keyword>
<dbReference type="EMBL" id="FNFK01000003">
    <property type="protein sequence ID" value="SDJ73325.1"/>
    <property type="molecule type" value="Genomic_DNA"/>
</dbReference>
<dbReference type="AlphaFoldDB" id="A0A1G8W6G0"/>
<dbReference type="OrthoDB" id="9790372at2"/>
<evidence type="ECO:0000256" key="1">
    <source>
        <dbReference type="SAM" id="MobiDB-lite"/>
    </source>
</evidence>
<organism evidence="2 3">
    <name type="scientific">Alkalibacterium thalassium</name>
    <dbReference type="NCBI Taxonomy" id="426701"/>
    <lineage>
        <taxon>Bacteria</taxon>
        <taxon>Bacillati</taxon>
        <taxon>Bacillota</taxon>
        <taxon>Bacilli</taxon>
        <taxon>Lactobacillales</taxon>
        <taxon>Carnobacteriaceae</taxon>
        <taxon>Alkalibacterium</taxon>
    </lineage>
</organism>
<evidence type="ECO:0000313" key="3">
    <source>
        <dbReference type="Proteomes" id="UP000199433"/>
    </source>
</evidence>
<dbReference type="Pfam" id="PF02620">
    <property type="entry name" value="YceD"/>
    <property type="match status" value="1"/>
</dbReference>
<accession>A0A1G8W6G0</accession>
<evidence type="ECO:0008006" key="4">
    <source>
        <dbReference type="Google" id="ProtNLM"/>
    </source>
</evidence>
<protein>
    <recommendedName>
        <fullName evidence="4">DUF177 domain-containing protein</fullName>
    </recommendedName>
</protein>
<feature type="compositionally biased region" description="Basic and acidic residues" evidence="1">
    <location>
        <begin position="149"/>
        <end position="165"/>
    </location>
</feature>
<dbReference type="STRING" id="426701.SAMN04488098_100332"/>
<proteinExistence type="predicted"/>
<dbReference type="InterPro" id="IPR003772">
    <property type="entry name" value="YceD"/>
</dbReference>
<dbReference type="Proteomes" id="UP000199433">
    <property type="component" value="Unassembled WGS sequence"/>
</dbReference>
<feature type="region of interest" description="Disordered" evidence="1">
    <location>
        <begin position="137"/>
        <end position="173"/>
    </location>
</feature>
<gene>
    <name evidence="2" type="ORF">SAMN04488098_100332</name>
</gene>
<dbReference type="RefSeq" id="WP_091264600.1">
    <property type="nucleotide sequence ID" value="NZ_FNFK01000003.1"/>
</dbReference>